<dbReference type="AlphaFoldDB" id="A0A3R7N6J2"/>
<feature type="region of interest" description="Disordered" evidence="1">
    <location>
        <begin position="13"/>
        <end position="64"/>
    </location>
</feature>
<dbReference type="PANTHER" id="PTHR12771">
    <property type="entry name" value="ENGULFMENT AND CELL MOTILITY"/>
    <property type="match status" value="1"/>
</dbReference>
<evidence type="ECO:0000313" key="3">
    <source>
        <dbReference type="EMBL" id="RNF17021.1"/>
    </source>
</evidence>
<evidence type="ECO:0000259" key="2">
    <source>
        <dbReference type="PROSITE" id="PS51335"/>
    </source>
</evidence>
<dbReference type="Proteomes" id="UP000284403">
    <property type="component" value="Unassembled WGS sequence"/>
</dbReference>
<dbReference type="Pfam" id="PF04727">
    <property type="entry name" value="ELMO_CED12"/>
    <property type="match status" value="1"/>
</dbReference>
<keyword evidence="4" id="KW-1185">Reference proteome</keyword>
<dbReference type="EMBL" id="MKKU01000276">
    <property type="protein sequence ID" value="RNF17021.1"/>
    <property type="molecule type" value="Genomic_DNA"/>
</dbReference>
<proteinExistence type="predicted"/>
<sequence length="434" mass="48225">MSTLSTNAVLLKYRQHSGSPSLGGDKPPFLPGNSRRAPDDASASIENEALHSDAFSPREAAASSIITPSEDSRIMGARRRDVMEDSNFQRFIAVDWDQVNYEAEQKLVNKQAPRPSQSTEEQGSIGFLDAVRCLKGDTFTWEPYVAPHRFGENKKSTCLRSFIEGCRDLFCSGSSVSSRDAGVASDPKSVLQYDTEFTLTLPSVPLDQSHPIHQRLLVTIQNNSFRRRNGVGNGGSRTGAIDWETLGFQGGDPATDLRSTGIFCLLQLIYLLEYYSDFAMNLWDTCTNGGGGASVYEELPFVLVGSNFSGVLLDMLKDSGFYADTVRRARALSHSATKPGRLSMGRSDEETLRREFPLLFICCEYYIGCLFLFWECWQDLKVQRDGKQPTIGDFGVVKAKLCAKLKKMVPSMSLTPPQRPEIPPMRTFKLATQR</sequence>
<reference evidence="3 4" key="1">
    <citation type="journal article" date="2018" name="BMC Genomics">
        <title>Genomic comparison of Trypanosoma conorhini and Trypanosoma rangeli to Trypanosoma cruzi strains of high and low virulence.</title>
        <authorList>
            <person name="Bradwell K.R."/>
            <person name="Koparde V.N."/>
            <person name="Matveyev A.V."/>
            <person name="Serrano M.G."/>
            <person name="Alves J.M."/>
            <person name="Parikh H."/>
            <person name="Huang B."/>
            <person name="Lee V."/>
            <person name="Espinosa-Alvarez O."/>
            <person name="Ortiz P.A."/>
            <person name="Costa-Martins A.G."/>
            <person name="Teixeira M.M."/>
            <person name="Buck G.A."/>
        </authorList>
    </citation>
    <scope>NUCLEOTIDE SEQUENCE [LARGE SCALE GENOMIC DNA]</scope>
    <source>
        <strain evidence="3 4">025E</strain>
    </source>
</reference>
<gene>
    <name evidence="3" type="ORF">Tco025E_04973</name>
</gene>
<evidence type="ECO:0000313" key="4">
    <source>
        <dbReference type="Proteomes" id="UP000284403"/>
    </source>
</evidence>
<evidence type="ECO:0000256" key="1">
    <source>
        <dbReference type="SAM" id="MobiDB-lite"/>
    </source>
</evidence>
<dbReference type="RefSeq" id="XP_029228001.1">
    <property type="nucleotide sequence ID" value="XM_029371878.1"/>
</dbReference>
<name>A0A3R7N6J2_9TRYP</name>
<dbReference type="GeneID" id="40318584"/>
<dbReference type="PROSITE" id="PS51335">
    <property type="entry name" value="ELMO"/>
    <property type="match status" value="1"/>
</dbReference>
<comment type="caution">
    <text evidence="3">The sequence shown here is derived from an EMBL/GenBank/DDBJ whole genome shotgun (WGS) entry which is preliminary data.</text>
</comment>
<dbReference type="OrthoDB" id="266227at2759"/>
<dbReference type="InterPro" id="IPR006816">
    <property type="entry name" value="ELMO_dom"/>
</dbReference>
<organism evidence="3 4">
    <name type="scientific">Trypanosoma conorhini</name>
    <dbReference type="NCBI Taxonomy" id="83891"/>
    <lineage>
        <taxon>Eukaryota</taxon>
        <taxon>Discoba</taxon>
        <taxon>Euglenozoa</taxon>
        <taxon>Kinetoplastea</taxon>
        <taxon>Metakinetoplastina</taxon>
        <taxon>Trypanosomatida</taxon>
        <taxon>Trypanosomatidae</taxon>
        <taxon>Trypanosoma</taxon>
    </lineage>
</organism>
<dbReference type="PANTHER" id="PTHR12771:SF2">
    <property type="entry name" value="ELMO DOMAIN-CONTAINING PROTEIN 3"/>
    <property type="match status" value="1"/>
</dbReference>
<feature type="domain" description="ELMO" evidence="2">
    <location>
        <begin position="212"/>
        <end position="409"/>
    </location>
</feature>
<dbReference type="InterPro" id="IPR050868">
    <property type="entry name" value="ELMO_domain-containing"/>
</dbReference>
<protein>
    <recommendedName>
        <fullName evidence="2">ELMO domain-containing protein</fullName>
    </recommendedName>
</protein>
<accession>A0A3R7N6J2</accession>